<dbReference type="RefSeq" id="WP_006778393.1">
    <property type="nucleotide sequence ID" value="NZ_CP040506.1"/>
</dbReference>
<reference evidence="2 3" key="1">
    <citation type="submission" date="2011-08" db="EMBL/GenBank/DDBJ databases">
        <title>The Genome Sequence of Clostridium hathewayi WAL-18680.</title>
        <authorList>
            <consortium name="The Broad Institute Genome Sequencing Platform"/>
            <person name="Earl A."/>
            <person name="Ward D."/>
            <person name="Feldgarden M."/>
            <person name="Gevers D."/>
            <person name="Finegold S.M."/>
            <person name="Summanen P.H."/>
            <person name="Molitoris D.R."/>
            <person name="Song M."/>
            <person name="Daigneault M."/>
            <person name="Allen-Vercoe E."/>
            <person name="Young S.K."/>
            <person name="Zeng Q."/>
            <person name="Gargeya S."/>
            <person name="Fitzgerald M."/>
            <person name="Haas B."/>
            <person name="Abouelleil A."/>
            <person name="Alvarado L."/>
            <person name="Arachchi H.M."/>
            <person name="Berlin A."/>
            <person name="Brown A."/>
            <person name="Chapman S.B."/>
            <person name="Chen Z."/>
            <person name="Dunbar C."/>
            <person name="Freedman E."/>
            <person name="Gearin G."/>
            <person name="Gellesch M."/>
            <person name="Goldberg J."/>
            <person name="Griggs A."/>
            <person name="Gujja S."/>
            <person name="Heiman D."/>
            <person name="Howarth C."/>
            <person name="Larson L."/>
            <person name="Lui A."/>
            <person name="MacDonald P.J.P."/>
            <person name="Montmayeur A."/>
            <person name="Murphy C."/>
            <person name="Neiman D."/>
            <person name="Pearson M."/>
            <person name="Priest M."/>
            <person name="Roberts A."/>
            <person name="Saif S."/>
            <person name="Shea T."/>
            <person name="Shenoy N."/>
            <person name="Sisk P."/>
            <person name="Stolte C."/>
            <person name="Sykes S."/>
            <person name="Wortman J."/>
            <person name="Nusbaum C."/>
            <person name="Birren B."/>
        </authorList>
    </citation>
    <scope>NUCLEOTIDE SEQUENCE [LARGE SCALE GENOMIC DNA]</scope>
    <source>
        <strain evidence="2 3">WAL-18680</strain>
    </source>
</reference>
<evidence type="ECO:0000313" key="2">
    <source>
        <dbReference type="EMBL" id="EHI61960.1"/>
    </source>
</evidence>
<name>G5IA71_9FIRM</name>
<protein>
    <recommendedName>
        <fullName evidence="4">WxL domain-containing protein</fullName>
    </recommendedName>
</protein>
<feature type="chain" id="PRO_5003478585" description="WxL domain-containing protein" evidence="1">
    <location>
        <begin position="24"/>
        <end position="239"/>
    </location>
</feature>
<dbReference type="EMBL" id="ADLN01000001">
    <property type="protein sequence ID" value="EHI61960.1"/>
    <property type="molecule type" value="Genomic_DNA"/>
</dbReference>
<sequence>MKRTKKMAALMLSMAMSTVWVGAAYGVEAKDPVKVESADGNTTMTLTGTIKVTTLSVTIPTTVTFDIDMTAVPESGDISKVNPQVSQPGPDTYKITNNSASSVWVYVNSVSTEADAGGSAPTLVNEYKTLLTDSYSLMFTIKDAKDDTTPLAVTGTEASGMKIGTEGAGGDWMLSGSKNYFMNSERGKLIAKDQASGVNAGKNEMGLRIYAYTRKGWQAGNSFKVKPVFTVSVTEPATT</sequence>
<gene>
    <name evidence="2" type="ORF">HMPREF9473_00411</name>
</gene>
<feature type="signal peptide" evidence="1">
    <location>
        <begin position="1"/>
        <end position="23"/>
    </location>
</feature>
<dbReference type="OrthoDB" id="9756189at2"/>
<keyword evidence="1" id="KW-0732">Signal</keyword>
<comment type="caution">
    <text evidence="2">The sequence shown here is derived from an EMBL/GenBank/DDBJ whole genome shotgun (WGS) entry which is preliminary data.</text>
</comment>
<evidence type="ECO:0008006" key="4">
    <source>
        <dbReference type="Google" id="ProtNLM"/>
    </source>
</evidence>
<dbReference type="AlphaFoldDB" id="G5IA71"/>
<accession>G5IA71</accession>
<evidence type="ECO:0000313" key="3">
    <source>
        <dbReference type="Proteomes" id="UP000005384"/>
    </source>
</evidence>
<organism evidence="2 3">
    <name type="scientific">Hungatella hathewayi WAL-18680</name>
    <dbReference type="NCBI Taxonomy" id="742737"/>
    <lineage>
        <taxon>Bacteria</taxon>
        <taxon>Bacillati</taxon>
        <taxon>Bacillota</taxon>
        <taxon>Clostridia</taxon>
        <taxon>Lachnospirales</taxon>
        <taxon>Lachnospiraceae</taxon>
        <taxon>Hungatella</taxon>
    </lineage>
</organism>
<dbReference type="Proteomes" id="UP000005384">
    <property type="component" value="Unassembled WGS sequence"/>
</dbReference>
<dbReference type="HOGENOM" id="CLU_103710_0_0_9"/>
<proteinExistence type="predicted"/>
<dbReference type="PATRIC" id="fig|742737.3.peg.412"/>
<evidence type="ECO:0000256" key="1">
    <source>
        <dbReference type="SAM" id="SignalP"/>
    </source>
</evidence>
<keyword evidence="3" id="KW-1185">Reference proteome</keyword>